<evidence type="ECO:0000313" key="4">
    <source>
        <dbReference type="EMBL" id="GAA2034441.1"/>
    </source>
</evidence>
<dbReference type="SMART" id="SM00278">
    <property type="entry name" value="HhH1"/>
    <property type="match status" value="2"/>
</dbReference>
<sequence>MLAYMGKHLAEPDEQQPRAPIWRTKVALSAVLMLVVIVATVFGFRWLITDQPATQDSTFAVDNTDPEPFDDTSEEATDTTDEPSGAVTIIHVAGEVHEPGIVELSGDIRVVDALEAAGGPTDQAQLDALNLAAVANDGDYILVPDRETAQDFNAVDASAEPGVGGESTGTVDINTADSAALETLPGVGPATAADIIAHREQHGAFTDLADLEAVSGIGPATRERLDGLVEW</sequence>
<keyword evidence="5" id="KW-1185">Reference proteome</keyword>
<keyword evidence="2" id="KW-0472">Membrane</keyword>
<dbReference type="Gene3D" id="3.10.560.10">
    <property type="entry name" value="Outer membrane lipoprotein wza domain like"/>
    <property type="match status" value="1"/>
</dbReference>
<dbReference type="PANTHER" id="PTHR21180:SF32">
    <property type="entry name" value="ENDONUCLEASE_EXONUCLEASE_PHOSPHATASE FAMILY DOMAIN-CONTAINING PROTEIN 1"/>
    <property type="match status" value="1"/>
</dbReference>
<proteinExistence type="predicted"/>
<dbReference type="InterPro" id="IPR003583">
    <property type="entry name" value="Hlx-hairpin-Hlx_DNA-bd_motif"/>
</dbReference>
<dbReference type="Gene3D" id="1.10.150.280">
    <property type="entry name" value="AF1531-like domain"/>
    <property type="match status" value="1"/>
</dbReference>
<feature type="domain" description="Helix-hairpin-helix DNA-binding motif class 1" evidence="3">
    <location>
        <begin position="179"/>
        <end position="198"/>
    </location>
</feature>
<feature type="transmembrane region" description="Helical" evidence="2">
    <location>
        <begin position="26"/>
        <end position="48"/>
    </location>
</feature>
<protein>
    <recommendedName>
        <fullName evidence="3">Helix-hairpin-helix DNA-binding motif class 1 domain-containing protein</fullName>
    </recommendedName>
</protein>
<dbReference type="EMBL" id="BAAAMN010000021">
    <property type="protein sequence ID" value="GAA2034441.1"/>
    <property type="molecule type" value="Genomic_DNA"/>
</dbReference>
<evidence type="ECO:0000256" key="2">
    <source>
        <dbReference type="SAM" id="Phobius"/>
    </source>
</evidence>
<name>A0ABP5FV45_9MICC</name>
<evidence type="ECO:0000259" key="3">
    <source>
        <dbReference type="SMART" id="SM00278"/>
    </source>
</evidence>
<comment type="caution">
    <text evidence="4">The sequence shown here is derived from an EMBL/GenBank/DDBJ whole genome shotgun (WGS) entry which is preliminary data.</text>
</comment>
<dbReference type="InterPro" id="IPR010994">
    <property type="entry name" value="RuvA_2-like"/>
</dbReference>
<feature type="region of interest" description="Disordered" evidence="1">
    <location>
        <begin position="57"/>
        <end position="83"/>
    </location>
</feature>
<dbReference type="InterPro" id="IPR019554">
    <property type="entry name" value="Soluble_ligand-bd"/>
</dbReference>
<evidence type="ECO:0000313" key="5">
    <source>
        <dbReference type="Proteomes" id="UP001501461"/>
    </source>
</evidence>
<dbReference type="InterPro" id="IPR051675">
    <property type="entry name" value="Endo/Exo/Phosphatase_dom_1"/>
</dbReference>
<organism evidence="4 5">
    <name type="scientific">Yaniella flava</name>
    <dbReference type="NCBI Taxonomy" id="287930"/>
    <lineage>
        <taxon>Bacteria</taxon>
        <taxon>Bacillati</taxon>
        <taxon>Actinomycetota</taxon>
        <taxon>Actinomycetes</taxon>
        <taxon>Micrococcales</taxon>
        <taxon>Micrococcaceae</taxon>
        <taxon>Yaniella</taxon>
    </lineage>
</organism>
<gene>
    <name evidence="4" type="ORF">GCM10009720_13830</name>
</gene>
<reference evidence="5" key="1">
    <citation type="journal article" date="2019" name="Int. J. Syst. Evol. Microbiol.">
        <title>The Global Catalogue of Microorganisms (GCM) 10K type strain sequencing project: providing services to taxonomists for standard genome sequencing and annotation.</title>
        <authorList>
            <consortium name="The Broad Institute Genomics Platform"/>
            <consortium name="The Broad Institute Genome Sequencing Center for Infectious Disease"/>
            <person name="Wu L."/>
            <person name="Ma J."/>
        </authorList>
    </citation>
    <scope>NUCLEOTIDE SEQUENCE [LARGE SCALE GENOMIC DNA]</scope>
    <source>
        <strain evidence="5">JCM 13595</strain>
    </source>
</reference>
<dbReference type="PANTHER" id="PTHR21180">
    <property type="entry name" value="ENDONUCLEASE/EXONUCLEASE/PHOSPHATASE FAMILY DOMAIN-CONTAINING PROTEIN 1"/>
    <property type="match status" value="1"/>
</dbReference>
<dbReference type="Proteomes" id="UP001501461">
    <property type="component" value="Unassembled WGS sequence"/>
</dbReference>
<feature type="compositionally biased region" description="Acidic residues" evidence="1">
    <location>
        <begin position="64"/>
        <end position="81"/>
    </location>
</feature>
<dbReference type="Pfam" id="PF10531">
    <property type="entry name" value="SLBB"/>
    <property type="match status" value="1"/>
</dbReference>
<feature type="domain" description="Helix-hairpin-helix DNA-binding motif class 1" evidence="3">
    <location>
        <begin position="209"/>
        <end position="228"/>
    </location>
</feature>
<accession>A0ABP5FV45</accession>
<dbReference type="SUPFAM" id="SSF47781">
    <property type="entry name" value="RuvA domain 2-like"/>
    <property type="match status" value="1"/>
</dbReference>
<dbReference type="Pfam" id="PF12836">
    <property type="entry name" value="HHH_3"/>
    <property type="match status" value="1"/>
</dbReference>
<keyword evidence="2" id="KW-1133">Transmembrane helix</keyword>
<evidence type="ECO:0000256" key="1">
    <source>
        <dbReference type="SAM" id="MobiDB-lite"/>
    </source>
</evidence>
<keyword evidence="2" id="KW-0812">Transmembrane</keyword>